<organism evidence="2 3">
    <name type="scientific">Didymodactylos carnosus</name>
    <dbReference type="NCBI Taxonomy" id="1234261"/>
    <lineage>
        <taxon>Eukaryota</taxon>
        <taxon>Metazoa</taxon>
        <taxon>Spiralia</taxon>
        <taxon>Gnathifera</taxon>
        <taxon>Rotifera</taxon>
        <taxon>Eurotatoria</taxon>
        <taxon>Bdelloidea</taxon>
        <taxon>Philodinida</taxon>
        <taxon>Philodinidae</taxon>
        <taxon>Didymodactylos</taxon>
    </lineage>
</organism>
<evidence type="ECO:0000313" key="3">
    <source>
        <dbReference type="Proteomes" id="UP000681722"/>
    </source>
</evidence>
<protein>
    <recommendedName>
        <fullName evidence="1">Reverse transcriptase domain-containing protein</fullName>
    </recommendedName>
</protein>
<proteinExistence type="predicted"/>
<dbReference type="CDD" id="cd01650">
    <property type="entry name" value="RT_nLTR_like"/>
    <property type="match status" value="1"/>
</dbReference>
<accession>A0A8S2XSF1</accession>
<dbReference type="InterPro" id="IPR000477">
    <property type="entry name" value="RT_dom"/>
</dbReference>
<dbReference type="OrthoDB" id="410381at2759"/>
<dbReference type="InterPro" id="IPR043502">
    <property type="entry name" value="DNA/RNA_pol_sf"/>
</dbReference>
<gene>
    <name evidence="2" type="ORF">SRO942_LOCUS45541</name>
</gene>
<sequence>MSRRRYTTIPALNNNNNVTVTETQEKVEILNEFFAEVCTWHGPIVDPKIADSLSSASAFLHEFKVELPDVEKLLRGLDLSRACAPPITNHMLKNMIPSIVQPLTKLVYESFQTSTFPIHWKNGIVNPLYKNGDKLERSNYRPITLLQAFSKVPERLVHKQLYTHFIKNKLLSVSQSGFVAKDSTINLLLEVVHKIKSGIKKDKFVRAALLDFQKAFDNVNHECLILKLYKKGIRGKALKWIEDYLANRSIQTVLDGHISRKRLVTKGVPQGSVLGPLLFLVYIDDLPIGIESTIKLFADDVILIYHHPNPSTCNNVMNKDLVRVQDWSERWYIPLNPKKCESITFSNSYNRKTAVTLPPLLLYGSSIEEHEEVKY</sequence>
<dbReference type="PROSITE" id="PS50878">
    <property type="entry name" value="RT_POL"/>
    <property type="match status" value="1"/>
</dbReference>
<dbReference type="PANTHER" id="PTHR33332">
    <property type="entry name" value="REVERSE TRANSCRIPTASE DOMAIN-CONTAINING PROTEIN"/>
    <property type="match status" value="1"/>
</dbReference>
<dbReference type="Pfam" id="PF00078">
    <property type="entry name" value="RVT_1"/>
    <property type="match status" value="1"/>
</dbReference>
<name>A0A8S2XSF1_9BILA</name>
<reference evidence="2" key="1">
    <citation type="submission" date="2021-02" db="EMBL/GenBank/DDBJ databases">
        <authorList>
            <person name="Nowell W R."/>
        </authorList>
    </citation>
    <scope>NUCLEOTIDE SEQUENCE</scope>
</reference>
<evidence type="ECO:0000313" key="2">
    <source>
        <dbReference type="EMBL" id="CAF4516026.1"/>
    </source>
</evidence>
<feature type="domain" description="Reverse transcriptase" evidence="1">
    <location>
        <begin position="109"/>
        <end position="367"/>
    </location>
</feature>
<comment type="caution">
    <text evidence="2">The sequence shown here is derived from an EMBL/GenBank/DDBJ whole genome shotgun (WGS) entry which is preliminary data.</text>
</comment>
<dbReference type="Proteomes" id="UP000681722">
    <property type="component" value="Unassembled WGS sequence"/>
</dbReference>
<dbReference type="AlphaFoldDB" id="A0A8S2XSF1"/>
<dbReference type="SUPFAM" id="SSF56672">
    <property type="entry name" value="DNA/RNA polymerases"/>
    <property type="match status" value="1"/>
</dbReference>
<dbReference type="EMBL" id="CAJOBC010108785">
    <property type="protein sequence ID" value="CAF4516026.1"/>
    <property type="molecule type" value="Genomic_DNA"/>
</dbReference>
<evidence type="ECO:0000259" key="1">
    <source>
        <dbReference type="PROSITE" id="PS50878"/>
    </source>
</evidence>
<feature type="non-terminal residue" evidence="2">
    <location>
        <position position="375"/>
    </location>
</feature>